<dbReference type="GO" id="GO:0004609">
    <property type="term" value="F:phosphatidylserine decarboxylase activity"/>
    <property type="evidence" value="ECO:0007669"/>
    <property type="project" value="UniProtKB-UniRule"/>
</dbReference>
<evidence type="ECO:0000256" key="5">
    <source>
        <dbReference type="ARBA" id="ARBA00023136"/>
    </source>
</evidence>
<sequence>MVRNPIVKEGYTYIAILGLVTIITALNLGAPWAIIPGILTAFVTFFFRNPKRNFPDDDNLILSPADGKVMGIAEVYDDQFLNDKGLKVTIFLSVFDVHVNRSPVRGEIKFQQYTCGRFKPAYKESAACENERHAIGLENEKMRVLVTQIAGILARRIVSWVTLGTVLKQGERYGLIKFGSCTELIVPPTVEILVKKGDRVIGGKTVIGRVMEE</sequence>
<comment type="pathway">
    <text evidence="11">Phospholipid metabolism; phosphatidylethanolamine biosynthesis; phosphatidylethanolamine from CDP-diacylglycerol: step 2/2.</text>
</comment>
<dbReference type="InterPro" id="IPR033175">
    <property type="entry name" value="PSD-A"/>
</dbReference>
<evidence type="ECO:0000256" key="2">
    <source>
        <dbReference type="ARBA" id="ARBA00022516"/>
    </source>
</evidence>
<comment type="subunit">
    <text evidence="11">Heterodimer of a large membrane-associated beta subunit and a small pyruvoyl-containing alpha subunit.</text>
</comment>
<feature type="site" description="Cleavage (non-hydrolytic); by autocatalysis" evidence="11">
    <location>
        <begin position="179"/>
        <end position="180"/>
    </location>
</feature>
<accession>A0A0U1L5V4</accession>
<dbReference type="HAMAP" id="MF_00664">
    <property type="entry name" value="PS_decarb_PSD_A"/>
    <property type="match status" value="1"/>
</dbReference>
<feature type="transmembrane region" description="Helical" evidence="12">
    <location>
        <begin position="12"/>
        <end position="45"/>
    </location>
</feature>
<feature type="modified residue" description="Pyruvic acid (Ser); by autocatalysis" evidence="11">
    <location>
        <position position="180"/>
    </location>
</feature>
<protein>
    <recommendedName>
        <fullName evidence="11">Phosphatidylserine decarboxylase proenzyme</fullName>
        <ecNumber evidence="11">4.1.1.65</ecNumber>
    </recommendedName>
    <component>
        <recommendedName>
            <fullName evidence="11">Phosphatidylserine decarboxylase alpha chain</fullName>
        </recommendedName>
    </component>
    <component>
        <recommendedName>
            <fullName evidence="11">Phosphatidylserine decarboxylase beta chain</fullName>
        </recommendedName>
    </component>
</protein>
<dbReference type="GO" id="GO:0005886">
    <property type="term" value="C:plasma membrane"/>
    <property type="evidence" value="ECO:0007669"/>
    <property type="project" value="UniProtKB-SubCell"/>
</dbReference>
<dbReference type="EC" id="4.1.1.65" evidence="11"/>
<keyword evidence="5 11" id="KW-0472">Membrane</keyword>
<evidence type="ECO:0000313" key="13">
    <source>
        <dbReference type="EMBL" id="CQR74533.1"/>
    </source>
</evidence>
<dbReference type="PANTHER" id="PTHR35809:SF1">
    <property type="entry name" value="ARCHAETIDYLSERINE DECARBOXYLASE PROENZYME-RELATED"/>
    <property type="match status" value="1"/>
</dbReference>
<keyword evidence="7 11" id="KW-0594">Phospholipid biosynthesis</keyword>
<evidence type="ECO:0000256" key="12">
    <source>
        <dbReference type="SAM" id="Phobius"/>
    </source>
</evidence>
<dbReference type="AlphaFoldDB" id="A0A0U1L5V4"/>
<evidence type="ECO:0000256" key="1">
    <source>
        <dbReference type="ARBA" id="ARBA00022475"/>
    </source>
</evidence>
<keyword evidence="12" id="KW-0812">Transmembrane</keyword>
<keyword evidence="10 11" id="KW-0670">Pyruvate</keyword>
<keyword evidence="6 11" id="KW-0865">Zymogen</keyword>
<dbReference type="GO" id="GO:0006646">
    <property type="term" value="P:phosphatidylethanolamine biosynthetic process"/>
    <property type="evidence" value="ECO:0007669"/>
    <property type="project" value="UniProtKB-UniRule"/>
</dbReference>
<evidence type="ECO:0000256" key="9">
    <source>
        <dbReference type="ARBA" id="ARBA00023264"/>
    </source>
</evidence>
<feature type="chain" id="PRO_5023459399" description="Phosphatidylserine decarboxylase alpha chain" evidence="11">
    <location>
        <begin position="180"/>
        <end position="213"/>
    </location>
</feature>
<keyword evidence="9 11" id="KW-1208">Phospholipid metabolism</keyword>
<evidence type="ECO:0000256" key="4">
    <source>
        <dbReference type="ARBA" id="ARBA00023098"/>
    </source>
</evidence>
<organism evidence="13 14">
    <name type="scientific">Sporomusa ovata</name>
    <dbReference type="NCBI Taxonomy" id="2378"/>
    <lineage>
        <taxon>Bacteria</taxon>
        <taxon>Bacillati</taxon>
        <taxon>Bacillota</taxon>
        <taxon>Negativicutes</taxon>
        <taxon>Selenomonadales</taxon>
        <taxon>Sporomusaceae</taxon>
        <taxon>Sporomusa</taxon>
    </lineage>
</organism>
<evidence type="ECO:0000256" key="10">
    <source>
        <dbReference type="ARBA" id="ARBA00023317"/>
    </source>
</evidence>
<keyword evidence="2 11" id="KW-0444">Lipid biosynthesis</keyword>
<comment type="similarity">
    <text evidence="11">Belongs to the phosphatidylserine decarboxylase family. PSD-A subfamily.</text>
</comment>
<keyword evidence="1 11" id="KW-1003">Cell membrane</keyword>
<gene>
    <name evidence="11" type="primary">psd</name>
    <name evidence="13" type="ORF">SpAn4DRAFT_0995</name>
</gene>
<dbReference type="PANTHER" id="PTHR35809">
    <property type="entry name" value="ARCHAETIDYLSERINE DECARBOXYLASE PROENZYME-RELATED"/>
    <property type="match status" value="1"/>
</dbReference>
<comment type="function">
    <text evidence="11">Catalyzes the formation of phosphatidylethanolamine (PtdEtn) from phosphatidylserine (PtdSer).</text>
</comment>
<evidence type="ECO:0000313" key="14">
    <source>
        <dbReference type="Proteomes" id="UP000049855"/>
    </source>
</evidence>
<feature type="chain" id="PRO_5023459398" description="Phosphatidylserine decarboxylase beta chain" evidence="11">
    <location>
        <begin position="1"/>
        <end position="179"/>
    </location>
</feature>
<comment type="cofactor">
    <cofactor evidence="11">
        <name>pyruvate</name>
        <dbReference type="ChEBI" id="CHEBI:15361"/>
    </cofactor>
    <text evidence="11">Binds 1 pyruvoyl group covalently per subunit.</text>
</comment>
<dbReference type="NCBIfam" id="NF003685">
    <property type="entry name" value="PRK05305.2-5"/>
    <property type="match status" value="1"/>
</dbReference>
<keyword evidence="14" id="KW-1185">Reference proteome</keyword>
<dbReference type="InterPro" id="IPR003817">
    <property type="entry name" value="PS_Dcarbxylase"/>
</dbReference>
<dbReference type="Proteomes" id="UP000049855">
    <property type="component" value="Unassembled WGS sequence"/>
</dbReference>
<dbReference type="UniPathway" id="UPA00558">
    <property type="reaction ID" value="UER00616"/>
</dbReference>
<proteinExistence type="inferred from homology"/>
<name>A0A0U1L5V4_9FIRM</name>
<comment type="subcellular location">
    <subcellularLocation>
        <location evidence="11">Cell membrane</location>
        <topology evidence="11">Peripheral membrane protein</topology>
    </subcellularLocation>
</comment>
<dbReference type="Pfam" id="PF02666">
    <property type="entry name" value="PS_Dcarbxylase"/>
    <property type="match status" value="1"/>
</dbReference>
<evidence type="ECO:0000256" key="8">
    <source>
        <dbReference type="ARBA" id="ARBA00023239"/>
    </source>
</evidence>
<keyword evidence="4 11" id="KW-0443">Lipid metabolism</keyword>
<evidence type="ECO:0000256" key="3">
    <source>
        <dbReference type="ARBA" id="ARBA00022793"/>
    </source>
</evidence>
<keyword evidence="8 11" id="KW-0456">Lyase</keyword>
<keyword evidence="3 11" id="KW-0210">Decarboxylase</keyword>
<keyword evidence="12" id="KW-1133">Transmembrane helix</keyword>
<reference evidence="14" key="1">
    <citation type="submission" date="2015-03" db="EMBL/GenBank/DDBJ databases">
        <authorList>
            <person name="Nijsse Bart"/>
        </authorList>
    </citation>
    <scope>NUCLEOTIDE SEQUENCE [LARGE SCALE GENOMIC DNA]</scope>
</reference>
<comment type="catalytic activity">
    <reaction evidence="11">
        <text>a 1,2-diacyl-sn-glycero-3-phospho-L-serine + H(+) = a 1,2-diacyl-sn-glycero-3-phosphoethanolamine + CO2</text>
        <dbReference type="Rhea" id="RHEA:20828"/>
        <dbReference type="ChEBI" id="CHEBI:15378"/>
        <dbReference type="ChEBI" id="CHEBI:16526"/>
        <dbReference type="ChEBI" id="CHEBI:57262"/>
        <dbReference type="ChEBI" id="CHEBI:64612"/>
        <dbReference type="EC" id="4.1.1.65"/>
    </reaction>
</comment>
<evidence type="ECO:0000256" key="7">
    <source>
        <dbReference type="ARBA" id="ARBA00023209"/>
    </source>
</evidence>
<dbReference type="NCBIfam" id="NF003678">
    <property type="entry name" value="PRK05305.1-2"/>
    <property type="match status" value="1"/>
</dbReference>
<evidence type="ECO:0000256" key="6">
    <source>
        <dbReference type="ARBA" id="ARBA00023145"/>
    </source>
</evidence>
<comment type="PTM">
    <text evidence="11">Is synthesized initially as an inactive proenzyme. Formation of the active enzyme involves a self-maturation process in which the active site pyruvoyl group is generated from an internal serine residue via an autocatalytic post-translational modification. Two non-identical subunits are generated from the proenzyme in this reaction, and the pyruvate is formed at the N-terminus of the alpha chain, which is derived from the carboxyl end of the proenzyme. The post-translation cleavage follows an unusual pathway, termed non-hydrolytic serinolysis, in which the side chain hydroxyl group of the serine supplies its oxygen atom to form the C-terminus of the beta chain, while the remainder of the serine residue undergoes an oxidative deamination to produce ammonia and the pyruvoyl prosthetic group on the alpha chain.</text>
</comment>
<dbReference type="RefSeq" id="WP_021170515.1">
    <property type="nucleotide sequence ID" value="NZ_CTRP01000014.1"/>
</dbReference>
<feature type="active site" description="Schiff-base intermediate with substrate; via pyruvic acid" evidence="11">
    <location>
        <position position="180"/>
    </location>
</feature>
<dbReference type="EMBL" id="CTRP01000014">
    <property type="protein sequence ID" value="CQR74533.1"/>
    <property type="molecule type" value="Genomic_DNA"/>
</dbReference>
<evidence type="ECO:0000256" key="11">
    <source>
        <dbReference type="HAMAP-Rule" id="MF_00664"/>
    </source>
</evidence>